<dbReference type="EMBL" id="CP000282">
    <property type="protein sequence ID" value="ABD82073.1"/>
    <property type="molecule type" value="Genomic_DNA"/>
</dbReference>
<dbReference type="OrthoDB" id="5706502at2"/>
<keyword evidence="4 7" id="KW-1133">Transmembrane helix</keyword>
<feature type="domain" description="MotA/TolQ/ExbB proton channel" evidence="8">
    <location>
        <begin position="38"/>
        <end position="119"/>
    </location>
</feature>
<comment type="subcellular location">
    <subcellularLocation>
        <location evidence="1">Cell membrane</location>
        <topology evidence="1">Multi-pass membrane protein</topology>
    </subcellularLocation>
    <subcellularLocation>
        <location evidence="6">Membrane</location>
        <topology evidence="6">Multi-pass membrane protein</topology>
    </subcellularLocation>
</comment>
<evidence type="ECO:0000256" key="6">
    <source>
        <dbReference type="RuleBase" id="RU004057"/>
    </source>
</evidence>
<name>Q21GV6_SACD2</name>
<dbReference type="GeneID" id="98614469"/>
<evidence type="ECO:0000313" key="9">
    <source>
        <dbReference type="EMBL" id="ABD82073.1"/>
    </source>
</evidence>
<evidence type="ECO:0000256" key="3">
    <source>
        <dbReference type="ARBA" id="ARBA00022692"/>
    </source>
</evidence>
<dbReference type="InterPro" id="IPR002898">
    <property type="entry name" value="MotA_ExbB_proton_chnl"/>
</dbReference>
<evidence type="ECO:0000256" key="7">
    <source>
        <dbReference type="SAM" id="Phobius"/>
    </source>
</evidence>
<dbReference type="PANTHER" id="PTHR30625">
    <property type="entry name" value="PROTEIN TOLQ"/>
    <property type="match status" value="1"/>
</dbReference>
<dbReference type="InterPro" id="IPR050790">
    <property type="entry name" value="ExbB/TolQ_transport"/>
</dbReference>
<feature type="transmembrane region" description="Helical" evidence="7">
    <location>
        <begin position="49"/>
        <end position="70"/>
    </location>
</feature>
<keyword evidence="6" id="KW-0653">Protein transport</keyword>
<gene>
    <name evidence="9" type="ordered locus">Sde_2816</name>
</gene>
<keyword evidence="5 7" id="KW-0472">Membrane</keyword>
<dbReference type="KEGG" id="sde:Sde_2816"/>
<comment type="similarity">
    <text evidence="6">Belongs to the exbB/tolQ family.</text>
</comment>
<proteinExistence type="inferred from homology"/>
<evidence type="ECO:0000256" key="1">
    <source>
        <dbReference type="ARBA" id="ARBA00004651"/>
    </source>
</evidence>
<evidence type="ECO:0000256" key="5">
    <source>
        <dbReference type="ARBA" id="ARBA00023136"/>
    </source>
</evidence>
<dbReference type="GO" id="GO:0005886">
    <property type="term" value="C:plasma membrane"/>
    <property type="evidence" value="ECO:0007669"/>
    <property type="project" value="UniProtKB-SubCell"/>
</dbReference>
<dbReference type="RefSeq" id="WP_011469289.1">
    <property type="nucleotide sequence ID" value="NC_007912.1"/>
</dbReference>
<dbReference type="eggNOG" id="COG0811">
    <property type="taxonomic scope" value="Bacteria"/>
</dbReference>
<dbReference type="AlphaFoldDB" id="Q21GV6"/>
<keyword evidence="3 7" id="KW-0812">Transmembrane</keyword>
<dbReference type="Proteomes" id="UP000001947">
    <property type="component" value="Chromosome"/>
</dbReference>
<dbReference type="Pfam" id="PF01618">
    <property type="entry name" value="MotA_ExbB"/>
    <property type="match status" value="1"/>
</dbReference>
<evidence type="ECO:0000256" key="2">
    <source>
        <dbReference type="ARBA" id="ARBA00022475"/>
    </source>
</evidence>
<dbReference type="STRING" id="203122.Sde_2816"/>
<accession>Q21GV6</accession>
<reference evidence="9 10" key="1">
    <citation type="journal article" date="2008" name="PLoS Genet.">
        <title>Complete genome sequence of the complex carbohydrate-degrading marine bacterium, Saccharophagus degradans strain 2-40 T.</title>
        <authorList>
            <person name="Weiner R.M."/>
            <person name="Taylor L.E.II."/>
            <person name="Henrissat B."/>
            <person name="Hauser L."/>
            <person name="Land M."/>
            <person name="Coutinho P.M."/>
            <person name="Rancurel C."/>
            <person name="Saunders E.H."/>
            <person name="Longmire A.G."/>
            <person name="Zhang H."/>
            <person name="Bayer E.A."/>
            <person name="Gilbert H.J."/>
            <person name="Larimer F."/>
            <person name="Zhulin I.B."/>
            <person name="Ekborg N.A."/>
            <person name="Lamed R."/>
            <person name="Richardson P.M."/>
            <person name="Borovok I."/>
            <person name="Hutcheson S."/>
        </authorList>
    </citation>
    <scope>NUCLEOTIDE SEQUENCE [LARGE SCALE GENOMIC DNA]</scope>
    <source>
        <strain evidence="10">2-40 / ATCC 43961 / DSM 17024</strain>
    </source>
</reference>
<dbReference type="PANTHER" id="PTHR30625:SF11">
    <property type="entry name" value="MOTA_TOLQ_EXBB PROTON CHANNEL DOMAIN-CONTAINING PROTEIN"/>
    <property type="match status" value="1"/>
</dbReference>
<evidence type="ECO:0000313" key="10">
    <source>
        <dbReference type="Proteomes" id="UP000001947"/>
    </source>
</evidence>
<organism evidence="9 10">
    <name type="scientific">Saccharophagus degradans (strain 2-40 / ATCC 43961 / DSM 17024)</name>
    <dbReference type="NCBI Taxonomy" id="203122"/>
    <lineage>
        <taxon>Bacteria</taxon>
        <taxon>Pseudomonadati</taxon>
        <taxon>Pseudomonadota</taxon>
        <taxon>Gammaproteobacteria</taxon>
        <taxon>Cellvibrionales</taxon>
        <taxon>Cellvibrionaceae</taxon>
        <taxon>Saccharophagus</taxon>
    </lineage>
</organism>
<feature type="transmembrane region" description="Helical" evidence="7">
    <location>
        <begin position="9"/>
        <end position="29"/>
    </location>
</feature>
<dbReference type="HOGENOM" id="CLU_153198_0_0_6"/>
<dbReference type="GO" id="GO:0017038">
    <property type="term" value="P:protein import"/>
    <property type="evidence" value="ECO:0007669"/>
    <property type="project" value="TreeGrafter"/>
</dbReference>
<keyword evidence="2" id="KW-1003">Cell membrane</keyword>
<keyword evidence="6" id="KW-0813">Transport</keyword>
<keyword evidence="10" id="KW-1185">Reference proteome</keyword>
<evidence type="ECO:0000256" key="4">
    <source>
        <dbReference type="ARBA" id="ARBA00022989"/>
    </source>
</evidence>
<sequence>MIEQISQNILCWVIIALAFFCYQQLWLNFLAQKKVPSNKEANHTIKHDFTAVLIGALPLLGLLGTITGLLDCFAGIANQGADGSQISAGIGDALLTTQLGLVCAIPAWLLQAWVKSVAEKPASINQPELIG</sequence>
<protein>
    <submittedName>
        <fullName evidence="9">MotA/TolQ/ExbB proton channel</fullName>
    </submittedName>
</protein>
<evidence type="ECO:0000259" key="8">
    <source>
        <dbReference type="Pfam" id="PF01618"/>
    </source>
</evidence>